<gene>
    <name evidence="10" type="ORF">OLEA9_A092642</name>
</gene>
<dbReference type="InterPro" id="IPR003591">
    <property type="entry name" value="Leu-rich_rpt_typical-subtyp"/>
</dbReference>
<reference evidence="10 11" key="1">
    <citation type="submission" date="2019-12" db="EMBL/GenBank/DDBJ databases">
        <authorList>
            <person name="Alioto T."/>
            <person name="Alioto T."/>
            <person name="Gomez Garrido J."/>
        </authorList>
    </citation>
    <scope>NUCLEOTIDE SEQUENCE [LARGE SCALE GENOMIC DNA]</scope>
</reference>
<keyword evidence="7 9" id="KW-0472">Membrane</keyword>
<dbReference type="PRINTS" id="PR00019">
    <property type="entry name" value="LEURICHRPT"/>
</dbReference>
<keyword evidence="4 9" id="KW-0812">Transmembrane</keyword>
<accession>A0A8S0RXH7</accession>
<keyword evidence="6 9" id="KW-1133">Transmembrane helix</keyword>
<evidence type="ECO:0000256" key="2">
    <source>
        <dbReference type="ARBA" id="ARBA00009592"/>
    </source>
</evidence>
<dbReference type="GO" id="GO:0051707">
    <property type="term" value="P:response to other organism"/>
    <property type="evidence" value="ECO:0007669"/>
    <property type="project" value="UniProtKB-ARBA"/>
</dbReference>
<evidence type="ECO:0000256" key="7">
    <source>
        <dbReference type="ARBA" id="ARBA00023136"/>
    </source>
</evidence>
<dbReference type="Pfam" id="PF00560">
    <property type="entry name" value="LRR_1"/>
    <property type="match status" value="3"/>
</dbReference>
<dbReference type="GO" id="GO:0016020">
    <property type="term" value="C:membrane"/>
    <property type="evidence" value="ECO:0007669"/>
    <property type="project" value="UniProtKB-SubCell"/>
</dbReference>
<keyword evidence="5" id="KW-0677">Repeat</keyword>
<comment type="caution">
    <text evidence="10">The sequence shown here is derived from an EMBL/GenBank/DDBJ whole genome shotgun (WGS) entry which is preliminary data.</text>
</comment>
<comment type="similarity">
    <text evidence="2">Belongs to the RLP family.</text>
</comment>
<dbReference type="SUPFAM" id="SSF52058">
    <property type="entry name" value="L domain-like"/>
    <property type="match status" value="1"/>
</dbReference>
<protein>
    <submittedName>
        <fullName evidence="10">Probable LRR receptor-like serine threonine-kinase At3g47570</fullName>
    </submittedName>
</protein>
<evidence type="ECO:0000256" key="3">
    <source>
        <dbReference type="ARBA" id="ARBA00022614"/>
    </source>
</evidence>
<keyword evidence="3" id="KW-0433">Leucine-rich repeat</keyword>
<dbReference type="SMART" id="SM00369">
    <property type="entry name" value="LRR_TYP"/>
    <property type="match status" value="4"/>
</dbReference>
<dbReference type="Proteomes" id="UP000594638">
    <property type="component" value="Unassembled WGS sequence"/>
</dbReference>
<dbReference type="InterPro" id="IPR051809">
    <property type="entry name" value="Plant_receptor-like_S/T_kinase"/>
</dbReference>
<dbReference type="FunFam" id="3.80.10.10:FF:000111">
    <property type="entry name" value="LRR receptor-like serine/threonine-protein kinase ERECTA"/>
    <property type="match status" value="1"/>
</dbReference>
<evidence type="ECO:0000256" key="4">
    <source>
        <dbReference type="ARBA" id="ARBA00022692"/>
    </source>
</evidence>
<dbReference type="PANTHER" id="PTHR27008">
    <property type="entry name" value="OS04G0122200 PROTEIN"/>
    <property type="match status" value="1"/>
</dbReference>
<evidence type="ECO:0000256" key="5">
    <source>
        <dbReference type="ARBA" id="ARBA00022737"/>
    </source>
</evidence>
<dbReference type="GO" id="GO:0006952">
    <property type="term" value="P:defense response"/>
    <property type="evidence" value="ECO:0007669"/>
    <property type="project" value="UniProtKB-ARBA"/>
</dbReference>
<evidence type="ECO:0000256" key="8">
    <source>
        <dbReference type="ARBA" id="ARBA00023180"/>
    </source>
</evidence>
<organism evidence="10 11">
    <name type="scientific">Olea europaea subsp. europaea</name>
    <dbReference type="NCBI Taxonomy" id="158383"/>
    <lineage>
        <taxon>Eukaryota</taxon>
        <taxon>Viridiplantae</taxon>
        <taxon>Streptophyta</taxon>
        <taxon>Embryophyta</taxon>
        <taxon>Tracheophyta</taxon>
        <taxon>Spermatophyta</taxon>
        <taxon>Magnoliopsida</taxon>
        <taxon>eudicotyledons</taxon>
        <taxon>Gunneridae</taxon>
        <taxon>Pentapetalae</taxon>
        <taxon>asterids</taxon>
        <taxon>lamiids</taxon>
        <taxon>Lamiales</taxon>
        <taxon>Oleaceae</taxon>
        <taxon>Oleeae</taxon>
        <taxon>Olea</taxon>
    </lineage>
</organism>
<dbReference type="OrthoDB" id="676979at2759"/>
<dbReference type="InterPro" id="IPR011009">
    <property type="entry name" value="Kinase-like_dom_sf"/>
</dbReference>
<evidence type="ECO:0000256" key="6">
    <source>
        <dbReference type="ARBA" id="ARBA00022989"/>
    </source>
</evidence>
<evidence type="ECO:0000313" key="10">
    <source>
        <dbReference type="EMBL" id="CAA2983669.1"/>
    </source>
</evidence>
<dbReference type="Gene3D" id="3.30.200.20">
    <property type="entry name" value="Phosphorylase Kinase, domain 1"/>
    <property type="match status" value="1"/>
</dbReference>
<dbReference type="SUPFAM" id="SSF56112">
    <property type="entry name" value="Protein kinase-like (PK-like)"/>
    <property type="match status" value="1"/>
</dbReference>
<evidence type="ECO:0000313" key="11">
    <source>
        <dbReference type="Proteomes" id="UP000594638"/>
    </source>
</evidence>
<keyword evidence="10" id="KW-0675">Receptor</keyword>
<evidence type="ECO:0000256" key="1">
    <source>
        <dbReference type="ARBA" id="ARBA00004167"/>
    </source>
</evidence>
<evidence type="ECO:0000256" key="9">
    <source>
        <dbReference type="SAM" id="Phobius"/>
    </source>
</evidence>
<dbReference type="EMBL" id="CACTIH010003739">
    <property type="protein sequence ID" value="CAA2983669.1"/>
    <property type="molecule type" value="Genomic_DNA"/>
</dbReference>
<dbReference type="AlphaFoldDB" id="A0A8S0RXH7"/>
<keyword evidence="11" id="KW-1185">Reference proteome</keyword>
<name>A0A8S0RXH7_OLEEU</name>
<dbReference type="Gramene" id="OE9A092642T1">
    <property type="protein sequence ID" value="OE9A092642C1"/>
    <property type="gene ID" value="OE9A092642"/>
</dbReference>
<dbReference type="PANTHER" id="PTHR27008:SF585">
    <property type="entry name" value="PROTEIN KINASE DOMAIN-CONTAINING PROTEIN"/>
    <property type="match status" value="1"/>
</dbReference>
<dbReference type="InterPro" id="IPR032675">
    <property type="entry name" value="LRR_dom_sf"/>
</dbReference>
<keyword evidence="8" id="KW-0325">Glycoprotein</keyword>
<dbReference type="InterPro" id="IPR001611">
    <property type="entry name" value="Leu-rich_rpt"/>
</dbReference>
<comment type="subcellular location">
    <subcellularLocation>
        <location evidence="1">Membrane</location>
        <topology evidence="1">Single-pass membrane protein</topology>
    </subcellularLocation>
</comment>
<feature type="transmembrane region" description="Helical" evidence="9">
    <location>
        <begin position="214"/>
        <end position="233"/>
    </location>
</feature>
<sequence>MGGNDLKGSIPDTLGKLMKLQKLTMNSSNLMGSIPVTLCNLGRLFELNLEKNQLSRQLPGCLGNISSLRRIYLEIGSVKGMQMLNLSGNQFSSDIPNSIGQHENLENLITSRNKFHGSIPKSLSELVALQYLDLSHNNLFGVIPKSLETLKNILYLNISYNELSGEIPKEGIFKNLTASSFKGNRELCGASQFEVMQCKANTTRSSSKTKVLKYVLPSIALVIILAIIMIWLITRCNRNTTLISQSSSLNTIKRISNEDILKSTNNFDDESLIGRGSIGSIYKGIFSDGMIAAIKAMDVDLVDGVEENIEAKERCFISIMRLVLECTSDLPEERLSMEYVLIRIKKIKMEFLSDVAEE</sequence>
<proteinExistence type="inferred from homology"/>
<dbReference type="Gene3D" id="3.80.10.10">
    <property type="entry name" value="Ribonuclease Inhibitor"/>
    <property type="match status" value="1"/>
</dbReference>